<keyword evidence="3" id="KW-1185">Reference proteome</keyword>
<name>A0ABQ3IYS9_9PSEU</name>
<comment type="caution">
    <text evidence="2">The sequence shown here is derived from an EMBL/GenBank/DDBJ whole genome shotgun (WGS) entry which is preliminary data.</text>
</comment>
<accession>A0ABQ3IYS9</accession>
<keyword evidence="1" id="KW-0812">Transmembrane</keyword>
<proteinExistence type="predicted"/>
<keyword evidence="1" id="KW-1133">Transmembrane helix</keyword>
<feature type="transmembrane region" description="Helical" evidence="1">
    <location>
        <begin position="26"/>
        <end position="43"/>
    </location>
</feature>
<reference evidence="3" key="1">
    <citation type="journal article" date="2019" name="Int. J. Syst. Evol. Microbiol.">
        <title>The Global Catalogue of Microorganisms (GCM) 10K type strain sequencing project: providing services to taxonomists for standard genome sequencing and annotation.</title>
        <authorList>
            <consortium name="The Broad Institute Genomics Platform"/>
            <consortium name="The Broad Institute Genome Sequencing Center for Infectious Disease"/>
            <person name="Wu L."/>
            <person name="Ma J."/>
        </authorList>
    </citation>
    <scope>NUCLEOTIDE SEQUENCE [LARGE SCALE GENOMIC DNA]</scope>
    <source>
        <strain evidence="3">CGMCC 4.7677</strain>
    </source>
</reference>
<evidence type="ECO:0008006" key="4">
    <source>
        <dbReference type="Google" id="ProtNLM"/>
    </source>
</evidence>
<keyword evidence="1" id="KW-0472">Membrane</keyword>
<protein>
    <recommendedName>
        <fullName evidence="4">Cell division protein CrgA</fullName>
    </recommendedName>
</protein>
<gene>
    <name evidence="2" type="ORF">GCM10017786_30650</name>
</gene>
<sequence length="81" mass="8778">MAEHENPYTYDTETPAQPERRRGVDVFTLIIGIATLLVSAYVLSDGATWLPAFDLKWVLAGGAVLVGVLMLGASMRGGRRD</sequence>
<dbReference type="Proteomes" id="UP000605897">
    <property type="component" value="Unassembled WGS sequence"/>
</dbReference>
<organism evidence="2 3">
    <name type="scientific">Amycolatopsis deserti</name>
    <dbReference type="NCBI Taxonomy" id="185696"/>
    <lineage>
        <taxon>Bacteria</taxon>
        <taxon>Bacillati</taxon>
        <taxon>Actinomycetota</taxon>
        <taxon>Actinomycetes</taxon>
        <taxon>Pseudonocardiales</taxon>
        <taxon>Pseudonocardiaceae</taxon>
        <taxon>Amycolatopsis</taxon>
    </lineage>
</organism>
<evidence type="ECO:0000256" key="1">
    <source>
        <dbReference type="SAM" id="Phobius"/>
    </source>
</evidence>
<dbReference type="EMBL" id="BNAU01000003">
    <property type="protein sequence ID" value="GHE95992.1"/>
    <property type="molecule type" value="Genomic_DNA"/>
</dbReference>
<dbReference type="RefSeq" id="WP_191245237.1">
    <property type="nucleotide sequence ID" value="NZ_BNAU01000003.1"/>
</dbReference>
<evidence type="ECO:0000313" key="2">
    <source>
        <dbReference type="EMBL" id="GHE95992.1"/>
    </source>
</evidence>
<evidence type="ECO:0000313" key="3">
    <source>
        <dbReference type="Proteomes" id="UP000605897"/>
    </source>
</evidence>
<feature type="transmembrane region" description="Helical" evidence="1">
    <location>
        <begin position="55"/>
        <end position="73"/>
    </location>
</feature>